<reference evidence="1" key="1">
    <citation type="submission" date="2017-03" db="EMBL/GenBank/DDBJ databases">
        <title>The mitochondrial genome of the carnivorous plant Utricularia reniformis (Lentibulariaceae): structure, comparative analysis and evolutionary landmarks.</title>
        <authorList>
            <person name="Silva S.R."/>
            <person name="Alvarenga D.O."/>
            <person name="Michael T.P."/>
            <person name="Miranda V.F.O."/>
            <person name="Varani A.M."/>
        </authorList>
    </citation>
    <scope>NUCLEOTIDE SEQUENCE</scope>
</reference>
<name>A0A1Y0B1W7_9LAMI</name>
<keyword evidence="1" id="KW-0496">Mitochondrion</keyword>
<geneLocation type="mitochondrion" evidence="1"/>
<accession>A0A1Y0B1W7</accession>
<dbReference type="EMBL" id="KY774314">
    <property type="protein sequence ID" value="ART31445.1"/>
    <property type="molecule type" value="Genomic_DNA"/>
</dbReference>
<sequence length="161" mass="18494">MSGRDITTPGFGQWDRIDGIEKRRLFFFWESNHKVMPYFCCVIDKYQFRIGGREDTIFIKQYRLAWCSVIDLASGNVSQALRLELIPLWIPFSRSHGISGRCILLVSGDICRLYLNLSIPGGNLLSLALKSLCFFSGYWLRFKPLYECSSSLVVLLDPPEI</sequence>
<proteinExistence type="predicted"/>
<protein>
    <submittedName>
        <fullName evidence="1">Uncharacterized protein</fullName>
    </submittedName>
</protein>
<gene>
    <name evidence="1" type="ORF">AEK19_MT1233</name>
</gene>
<organism evidence="1">
    <name type="scientific">Utricularia reniformis</name>
    <dbReference type="NCBI Taxonomy" id="192314"/>
    <lineage>
        <taxon>Eukaryota</taxon>
        <taxon>Viridiplantae</taxon>
        <taxon>Streptophyta</taxon>
        <taxon>Embryophyta</taxon>
        <taxon>Tracheophyta</taxon>
        <taxon>Spermatophyta</taxon>
        <taxon>Magnoliopsida</taxon>
        <taxon>eudicotyledons</taxon>
        <taxon>Gunneridae</taxon>
        <taxon>Pentapetalae</taxon>
        <taxon>asterids</taxon>
        <taxon>lamiids</taxon>
        <taxon>Lamiales</taxon>
        <taxon>Lentibulariaceae</taxon>
        <taxon>Utricularia</taxon>
    </lineage>
</organism>
<evidence type="ECO:0000313" key="1">
    <source>
        <dbReference type="EMBL" id="ART31445.1"/>
    </source>
</evidence>
<dbReference type="AlphaFoldDB" id="A0A1Y0B1W7"/>